<evidence type="ECO:0000256" key="2">
    <source>
        <dbReference type="SAM" id="Phobius"/>
    </source>
</evidence>
<feature type="compositionally biased region" description="Basic and acidic residues" evidence="1">
    <location>
        <begin position="573"/>
        <end position="646"/>
    </location>
</feature>
<gene>
    <name evidence="3" type="ORF">B0T16DRAFT_454558</name>
</gene>
<keyword evidence="2" id="KW-1133">Transmembrane helix</keyword>
<feature type="compositionally biased region" description="Basic and acidic residues" evidence="1">
    <location>
        <begin position="553"/>
        <end position="562"/>
    </location>
</feature>
<proteinExistence type="predicted"/>
<reference evidence="3" key="1">
    <citation type="submission" date="2023-06" db="EMBL/GenBank/DDBJ databases">
        <title>Genome-scale phylogeny and comparative genomics of the fungal order Sordariales.</title>
        <authorList>
            <consortium name="Lawrence Berkeley National Laboratory"/>
            <person name="Hensen N."/>
            <person name="Bonometti L."/>
            <person name="Westerberg I."/>
            <person name="Brannstrom I.O."/>
            <person name="Guillou S."/>
            <person name="Cros-Aarteil S."/>
            <person name="Calhoun S."/>
            <person name="Haridas S."/>
            <person name="Kuo A."/>
            <person name="Mondo S."/>
            <person name="Pangilinan J."/>
            <person name="Riley R."/>
            <person name="Labutti K."/>
            <person name="Andreopoulos B."/>
            <person name="Lipzen A."/>
            <person name="Chen C."/>
            <person name="Yanf M."/>
            <person name="Daum C."/>
            <person name="Ng V."/>
            <person name="Clum A."/>
            <person name="Steindorff A."/>
            <person name="Ohm R."/>
            <person name="Martin F."/>
            <person name="Silar P."/>
            <person name="Natvig D."/>
            <person name="Lalanne C."/>
            <person name="Gautier V."/>
            <person name="Ament-Velasquez S.L."/>
            <person name="Kruys A."/>
            <person name="Hutchinson M.I."/>
            <person name="Powell A.J."/>
            <person name="Barry K."/>
            <person name="Miller A.N."/>
            <person name="Grigoriev I.V."/>
            <person name="Debuchy R."/>
            <person name="Gladieux P."/>
            <person name="Thoren M.H."/>
            <person name="Johannesson H."/>
        </authorList>
    </citation>
    <scope>NUCLEOTIDE SEQUENCE</scope>
    <source>
        <strain evidence="3">SMH2532-1</strain>
    </source>
</reference>
<comment type="caution">
    <text evidence="3">The sequence shown here is derived from an EMBL/GenBank/DDBJ whole genome shotgun (WGS) entry which is preliminary data.</text>
</comment>
<protein>
    <submittedName>
        <fullName evidence="3">Uncharacterized protein</fullName>
    </submittedName>
</protein>
<accession>A0AA39YIL4</accession>
<dbReference type="PANTHER" id="PTHR36587">
    <property type="entry name" value="EXPRESSION SITE-ASSOCIATED GENE 3 (ESAG3)-LIKE PROTEIN"/>
    <property type="match status" value="1"/>
</dbReference>
<evidence type="ECO:0000256" key="1">
    <source>
        <dbReference type="SAM" id="MobiDB-lite"/>
    </source>
</evidence>
<keyword evidence="2" id="KW-0812">Transmembrane</keyword>
<organism evidence="3 4">
    <name type="scientific">Cercophora newfieldiana</name>
    <dbReference type="NCBI Taxonomy" id="92897"/>
    <lineage>
        <taxon>Eukaryota</taxon>
        <taxon>Fungi</taxon>
        <taxon>Dikarya</taxon>
        <taxon>Ascomycota</taxon>
        <taxon>Pezizomycotina</taxon>
        <taxon>Sordariomycetes</taxon>
        <taxon>Sordariomycetidae</taxon>
        <taxon>Sordariales</taxon>
        <taxon>Lasiosphaeriaceae</taxon>
        <taxon>Cercophora</taxon>
    </lineage>
</organism>
<dbReference type="EMBL" id="JAULSV010000002">
    <property type="protein sequence ID" value="KAK0652166.1"/>
    <property type="molecule type" value="Genomic_DNA"/>
</dbReference>
<sequence>MSAMKTSSRVAYSLRSILTTFFGPRRRRLVLMIVLIAGCAALVLVSLPSRLELRSLPNGLHWPALLAQLRWAGECTDELSDVAVPSNKTWPRPRFHLMVDSRKKDAELCKTLYSAAVQGYPPPVLVGYRDSEYIPLGVTDLFELALWVMSDYRSHIQDGDIVMWLGRETLVQLPAEITLRRFLQHREVINARLTRRYPGSDIHQKVLFPAAKRCPYGFCNTTDWAALPGSSLPRDMYGPLDDEDLLETKFTRPRYLTPSVFIGEAHDVVSLLKSSLKASELSNELSINETALWSQLFLSQEVARLNRTRSVPSKFDNLTNAITDFLYNQPNPLHNVPTNNAIDTLPPPPDLSIHLDYESRLFQPLTPDTENDIHPLTFAHPTLAISPSKLAAHLYRSPLLLPPELPPSLSPFEKISLPSTQDRPTNLINWHPPFQDSLPHLRDELSRLQKETTWSSVPFLTNVVVPRGSIPSVVIPSDGVSFEETWKKMWFQPYGTVLLEAYLQLGGKALGEEERWNERGGRGGVWTDEGAWIPWDRLCGEYEVAMFGTVGESKGEENKGEENEAEGSNDGVNKSDENKTKETDERVGNGEENKGQDGELQLDKQDEGGGREGKEVGENDAEKGQAGENRDEKESREGKIPKTRGE</sequence>
<feature type="region of interest" description="Disordered" evidence="1">
    <location>
        <begin position="553"/>
        <end position="646"/>
    </location>
</feature>
<name>A0AA39YIL4_9PEZI</name>
<dbReference type="PANTHER" id="PTHR36587:SF2">
    <property type="entry name" value="EXPRESSION SITE-ASSOCIATED GENE 3 (ESAG3)-LIKE PROTEIN"/>
    <property type="match status" value="1"/>
</dbReference>
<feature type="transmembrane region" description="Helical" evidence="2">
    <location>
        <begin position="29"/>
        <end position="47"/>
    </location>
</feature>
<keyword evidence="2" id="KW-0472">Membrane</keyword>
<evidence type="ECO:0000313" key="4">
    <source>
        <dbReference type="Proteomes" id="UP001174936"/>
    </source>
</evidence>
<dbReference type="Proteomes" id="UP001174936">
    <property type="component" value="Unassembled WGS sequence"/>
</dbReference>
<dbReference type="CDD" id="cd22997">
    <property type="entry name" value="GT_LH"/>
    <property type="match status" value="1"/>
</dbReference>
<keyword evidence="4" id="KW-1185">Reference proteome</keyword>
<dbReference type="AlphaFoldDB" id="A0AA39YIL4"/>
<evidence type="ECO:0000313" key="3">
    <source>
        <dbReference type="EMBL" id="KAK0652166.1"/>
    </source>
</evidence>